<dbReference type="InterPro" id="IPR036515">
    <property type="entry name" value="Transposase_17_sf"/>
</dbReference>
<keyword evidence="3" id="KW-1185">Reference proteome</keyword>
<dbReference type="InterPro" id="IPR002686">
    <property type="entry name" value="Transposase_17"/>
</dbReference>
<dbReference type="GO" id="GO:0004803">
    <property type="term" value="F:transposase activity"/>
    <property type="evidence" value="ECO:0007669"/>
    <property type="project" value="InterPro"/>
</dbReference>
<dbReference type="OrthoDB" id="277009at2"/>
<dbReference type="Proteomes" id="UP000317238">
    <property type="component" value="Unassembled WGS sequence"/>
</dbReference>
<dbReference type="InterPro" id="IPR052715">
    <property type="entry name" value="RAYT_transposase"/>
</dbReference>
<gene>
    <name evidence="2" type="ORF">Pan14r_08030</name>
</gene>
<evidence type="ECO:0000313" key="3">
    <source>
        <dbReference type="Proteomes" id="UP000317238"/>
    </source>
</evidence>
<reference evidence="2 3" key="1">
    <citation type="submission" date="2019-02" db="EMBL/GenBank/DDBJ databases">
        <title>Deep-cultivation of Planctomycetes and their phenomic and genomic characterization uncovers novel biology.</title>
        <authorList>
            <person name="Wiegand S."/>
            <person name="Jogler M."/>
            <person name="Boedeker C."/>
            <person name="Pinto D."/>
            <person name="Vollmers J."/>
            <person name="Rivas-Marin E."/>
            <person name="Kohn T."/>
            <person name="Peeters S.H."/>
            <person name="Heuer A."/>
            <person name="Rast P."/>
            <person name="Oberbeckmann S."/>
            <person name="Bunk B."/>
            <person name="Jeske O."/>
            <person name="Meyerdierks A."/>
            <person name="Storesund J.E."/>
            <person name="Kallscheuer N."/>
            <person name="Luecker S."/>
            <person name="Lage O.M."/>
            <person name="Pohl T."/>
            <person name="Merkel B.J."/>
            <person name="Hornburger P."/>
            <person name="Mueller R.-W."/>
            <person name="Bruemmer F."/>
            <person name="Labrenz M."/>
            <person name="Spormann A.M."/>
            <person name="Op Den Camp H."/>
            <person name="Overmann J."/>
            <person name="Amann R."/>
            <person name="Jetten M.S.M."/>
            <person name="Mascher T."/>
            <person name="Medema M.H."/>
            <person name="Devos D.P."/>
            <person name="Kaster A.-K."/>
            <person name="Ovreas L."/>
            <person name="Rohde M."/>
            <person name="Galperin M.Y."/>
            <person name="Jogler C."/>
        </authorList>
    </citation>
    <scope>NUCLEOTIDE SEQUENCE [LARGE SCALE GENOMIC DNA]</scope>
    <source>
        <strain evidence="2 3">Pan14r</strain>
    </source>
</reference>
<protein>
    <submittedName>
        <fullName evidence="2">Transposase IS200 like protein</fullName>
    </submittedName>
</protein>
<dbReference type="GO" id="GO:0043565">
    <property type="term" value="F:sequence-specific DNA binding"/>
    <property type="evidence" value="ECO:0007669"/>
    <property type="project" value="TreeGrafter"/>
</dbReference>
<sequence>MPEYRRAFVTGGTYFFTVVTYQRQPTFADPTAVTLLGNVLRQCASRWPVDAIAIVLLPDHWHSIWSLPPGDDQYSKRLGWIKKELTKRWLVAGGSDQQVSTGKQRQRRRGVWQPRFWEHTIEGEMDFQSHFDYVHWNPVKHGYVKCAKDWPHTSFHRWVKQGVYPDHWGCFTKERNQTPETVSRIREAGEP</sequence>
<dbReference type="EMBL" id="SJPL01000001">
    <property type="protein sequence ID" value="TWT68557.1"/>
    <property type="molecule type" value="Genomic_DNA"/>
</dbReference>
<dbReference type="AlphaFoldDB" id="A0A5C5XYU7"/>
<comment type="caution">
    <text evidence="2">The sequence shown here is derived from an EMBL/GenBank/DDBJ whole genome shotgun (WGS) entry which is preliminary data.</text>
</comment>
<dbReference type="PANTHER" id="PTHR36966">
    <property type="entry name" value="REP-ASSOCIATED TYROSINE TRANSPOSASE"/>
    <property type="match status" value="1"/>
</dbReference>
<dbReference type="SUPFAM" id="SSF143422">
    <property type="entry name" value="Transposase IS200-like"/>
    <property type="match status" value="1"/>
</dbReference>
<feature type="domain" description="Transposase IS200-like" evidence="1">
    <location>
        <begin position="9"/>
        <end position="137"/>
    </location>
</feature>
<dbReference type="GO" id="GO:0006313">
    <property type="term" value="P:DNA transposition"/>
    <property type="evidence" value="ECO:0007669"/>
    <property type="project" value="InterPro"/>
</dbReference>
<evidence type="ECO:0000313" key="2">
    <source>
        <dbReference type="EMBL" id="TWT68557.1"/>
    </source>
</evidence>
<dbReference type="Gene3D" id="3.30.70.1290">
    <property type="entry name" value="Transposase IS200-like"/>
    <property type="match status" value="1"/>
</dbReference>
<accession>A0A5C5XYU7</accession>
<dbReference type="Pfam" id="PF01797">
    <property type="entry name" value="Y1_Tnp"/>
    <property type="match status" value="1"/>
</dbReference>
<dbReference type="SMART" id="SM01321">
    <property type="entry name" value="Y1_Tnp"/>
    <property type="match status" value="1"/>
</dbReference>
<evidence type="ECO:0000259" key="1">
    <source>
        <dbReference type="SMART" id="SM01321"/>
    </source>
</evidence>
<organism evidence="2 3">
    <name type="scientific">Crateriforma conspicua</name>
    <dbReference type="NCBI Taxonomy" id="2527996"/>
    <lineage>
        <taxon>Bacteria</taxon>
        <taxon>Pseudomonadati</taxon>
        <taxon>Planctomycetota</taxon>
        <taxon>Planctomycetia</taxon>
        <taxon>Planctomycetales</taxon>
        <taxon>Planctomycetaceae</taxon>
        <taxon>Crateriforma</taxon>
    </lineage>
</organism>
<dbReference type="NCBIfam" id="NF047646">
    <property type="entry name" value="REP_Tyr_transpos"/>
    <property type="match status" value="1"/>
</dbReference>
<dbReference type="PANTHER" id="PTHR36966:SF1">
    <property type="entry name" value="REP-ASSOCIATED TYROSINE TRANSPOSASE"/>
    <property type="match status" value="1"/>
</dbReference>
<proteinExistence type="predicted"/>
<name>A0A5C5XYU7_9PLAN</name>